<proteinExistence type="predicted"/>
<dbReference type="GO" id="GO:0003676">
    <property type="term" value="F:nucleic acid binding"/>
    <property type="evidence" value="ECO:0007669"/>
    <property type="project" value="InterPro"/>
</dbReference>
<accession>A0A0F6T9T4</accession>
<keyword evidence="2" id="KW-0255">Endonuclease</keyword>
<name>A0A0F6T9T4_9CORY</name>
<evidence type="ECO:0000313" key="3">
    <source>
        <dbReference type="Proteomes" id="UP000033566"/>
    </source>
</evidence>
<dbReference type="AlphaFoldDB" id="A0A0F6T9T4"/>
<dbReference type="CDD" id="cd00085">
    <property type="entry name" value="HNHc"/>
    <property type="match status" value="1"/>
</dbReference>
<dbReference type="HOGENOM" id="CLU_051470_0_0_11"/>
<dbReference type="Pfam" id="PF01844">
    <property type="entry name" value="HNH"/>
    <property type="match status" value="1"/>
</dbReference>
<dbReference type="KEGG" id="ccj:UL81_02300"/>
<gene>
    <name evidence="2" type="ORF">UL81_02300</name>
</gene>
<dbReference type="RefSeq" id="WP_144407158.1">
    <property type="nucleotide sequence ID" value="NZ_CP011311.1"/>
</dbReference>
<feature type="compositionally biased region" description="Polar residues" evidence="1">
    <location>
        <begin position="354"/>
        <end position="364"/>
    </location>
</feature>
<dbReference type="SMART" id="SM00507">
    <property type="entry name" value="HNHc"/>
    <property type="match status" value="1"/>
</dbReference>
<feature type="region of interest" description="Disordered" evidence="1">
    <location>
        <begin position="334"/>
        <end position="364"/>
    </location>
</feature>
<keyword evidence="3" id="KW-1185">Reference proteome</keyword>
<reference evidence="2 3" key="1">
    <citation type="journal article" date="2015" name="Genome Announc.">
        <title>Complete Genome Sequence of Corynebacterium camporealensis DSM 44610, Isolated from the Milk of a Manchega Sheep with Subclinical Mastitis.</title>
        <authorList>
            <person name="Ruckert C."/>
            <person name="Albersmeier A."/>
            <person name="Winkler A."/>
            <person name="Tauch A."/>
        </authorList>
    </citation>
    <scope>NUCLEOTIDE SEQUENCE [LARGE SCALE GENOMIC DNA]</scope>
    <source>
        <strain evidence="2 3">DSM 44610</strain>
    </source>
</reference>
<dbReference type="GO" id="GO:0004519">
    <property type="term" value="F:endonuclease activity"/>
    <property type="evidence" value="ECO:0007669"/>
    <property type="project" value="UniProtKB-KW"/>
</dbReference>
<dbReference type="STRING" id="161896.UL81_02300"/>
<keyword evidence="2" id="KW-0540">Nuclease</keyword>
<dbReference type="Gene3D" id="1.10.30.50">
    <property type="match status" value="1"/>
</dbReference>
<dbReference type="PATRIC" id="fig|161896.4.peg.452"/>
<dbReference type="EMBL" id="CP011311">
    <property type="protein sequence ID" value="AKE38441.1"/>
    <property type="molecule type" value="Genomic_DNA"/>
</dbReference>
<dbReference type="Proteomes" id="UP000033566">
    <property type="component" value="Chromosome"/>
</dbReference>
<dbReference type="InterPro" id="IPR002711">
    <property type="entry name" value="HNH"/>
</dbReference>
<dbReference type="InterPro" id="IPR003615">
    <property type="entry name" value="HNH_nuc"/>
</dbReference>
<keyword evidence="2" id="KW-0378">Hydrolase</keyword>
<dbReference type="OrthoDB" id="4412276at2"/>
<dbReference type="GO" id="GO:0008270">
    <property type="term" value="F:zinc ion binding"/>
    <property type="evidence" value="ECO:0007669"/>
    <property type="project" value="InterPro"/>
</dbReference>
<organism evidence="2 3">
    <name type="scientific">Corynebacterium camporealensis</name>
    <dbReference type="NCBI Taxonomy" id="161896"/>
    <lineage>
        <taxon>Bacteria</taxon>
        <taxon>Bacillati</taxon>
        <taxon>Actinomycetota</taxon>
        <taxon>Actinomycetes</taxon>
        <taxon>Mycobacteriales</taxon>
        <taxon>Corynebacteriaceae</taxon>
        <taxon>Corynebacterium</taxon>
    </lineage>
</organism>
<evidence type="ECO:0000313" key="2">
    <source>
        <dbReference type="EMBL" id="AKE38441.1"/>
    </source>
</evidence>
<protein>
    <submittedName>
        <fullName evidence="2">HNH endonuclease</fullName>
    </submittedName>
</protein>
<sequence>MCLQTYFAELGRGIDLVAECEGMSADDLTTMGSTPADAAELLDFYFIYFGPTKYTRKQDTAVRMARARGLALTVLREIERFVGRIKNQLDAWNLRIELCTADDANRASLARRRLRELRPKREPTEKANITQHDNGLATFRVTGNSADLTDIFQQIDQQKPAESFIQSYFGDNPTARTTPSVMAVLGLADYCRLLRGDNTDIRAELTNGATMTGTELIERAFLDQGLVTLIGREDGPVDLYRFQRFANEKQRAMLMAEFPHCAWPGCRVPASQCQFHHLKSWDGGGETNISNLIPLCPHHNGANEDDVDIPQVRGRMTRINGRVAWIPPRGGRPIFVGRSSTGDPPVPVPHDYVSRNQSTDPPDG</sequence>
<evidence type="ECO:0000256" key="1">
    <source>
        <dbReference type="SAM" id="MobiDB-lite"/>
    </source>
</evidence>